<accession>K3WAF1</accession>
<reference evidence="2" key="2">
    <citation type="submission" date="2010-04" db="EMBL/GenBank/DDBJ databases">
        <authorList>
            <person name="Buell R."/>
            <person name="Hamilton J."/>
            <person name="Hostetler J."/>
        </authorList>
    </citation>
    <scope>NUCLEOTIDE SEQUENCE [LARGE SCALE GENOMIC DNA]</scope>
    <source>
        <strain evidence="2">DAOM:BR144</strain>
    </source>
</reference>
<sequence length="201" mass="20261">MTTRSVQHLQWRLCGVFSLLLVCVATLLLGSGVQVVDAVLTNTKVAPVSPIAGVTISIKSLPFSVATIVPDSLDAGVTGLTTVTFTSDVTLPIGSKIVVTFPSEFGVASSRVAAVASLDASSTVAVTPSSSEVVVTIAGSAIASGSTVTFQLDGITNPGAVTTGSFSLESRASADKVYQQAAAIAPETLALFLGLLTVTFG</sequence>
<evidence type="ECO:0000313" key="2">
    <source>
        <dbReference type="Proteomes" id="UP000019132"/>
    </source>
</evidence>
<dbReference type="STRING" id="431595.K3WAF1"/>
<dbReference type="AlphaFoldDB" id="K3WAF1"/>
<reference evidence="2" key="1">
    <citation type="journal article" date="2010" name="Genome Biol.">
        <title>Genome sequence of the necrotrophic plant pathogen Pythium ultimum reveals original pathogenicity mechanisms and effector repertoire.</title>
        <authorList>
            <person name="Levesque C.A."/>
            <person name="Brouwer H."/>
            <person name="Cano L."/>
            <person name="Hamilton J.P."/>
            <person name="Holt C."/>
            <person name="Huitema E."/>
            <person name="Raffaele S."/>
            <person name="Robideau G.P."/>
            <person name="Thines M."/>
            <person name="Win J."/>
            <person name="Zerillo M.M."/>
            <person name="Beakes G.W."/>
            <person name="Boore J.L."/>
            <person name="Busam D."/>
            <person name="Dumas B."/>
            <person name="Ferriera S."/>
            <person name="Fuerstenberg S.I."/>
            <person name="Gachon C.M."/>
            <person name="Gaulin E."/>
            <person name="Govers F."/>
            <person name="Grenville-Briggs L."/>
            <person name="Horner N."/>
            <person name="Hostetler J."/>
            <person name="Jiang R.H."/>
            <person name="Johnson J."/>
            <person name="Krajaejun T."/>
            <person name="Lin H."/>
            <person name="Meijer H.J."/>
            <person name="Moore B."/>
            <person name="Morris P."/>
            <person name="Phuntmart V."/>
            <person name="Puiu D."/>
            <person name="Shetty J."/>
            <person name="Stajich J.E."/>
            <person name="Tripathy S."/>
            <person name="Wawra S."/>
            <person name="van West P."/>
            <person name="Whitty B.R."/>
            <person name="Coutinho P.M."/>
            <person name="Henrissat B."/>
            <person name="Martin F."/>
            <person name="Thomas P.D."/>
            <person name="Tyler B.M."/>
            <person name="De Vries R.P."/>
            <person name="Kamoun S."/>
            <person name="Yandell M."/>
            <person name="Tisserat N."/>
            <person name="Buell C.R."/>
        </authorList>
    </citation>
    <scope>NUCLEOTIDE SEQUENCE</scope>
    <source>
        <strain evidence="2">DAOM:BR144</strain>
    </source>
</reference>
<dbReference type="EMBL" id="GL376634">
    <property type="status" value="NOT_ANNOTATED_CDS"/>
    <property type="molecule type" value="Genomic_DNA"/>
</dbReference>
<evidence type="ECO:0000313" key="1">
    <source>
        <dbReference type="EnsemblProtists" id="PYU1_T001942"/>
    </source>
</evidence>
<reference evidence="1" key="3">
    <citation type="submission" date="2015-02" db="UniProtKB">
        <authorList>
            <consortium name="EnsemblProtists"/>
        </authorList>
    </citation>
    <scope>IDENTIFICATION</scope>
    <source>
        <strain evidence="1">DAOM BR144</strain>
    </source>
</reference>
<evidence type="ECO:0008006" key="3">
    <source>
        <dbReference type="Google" id="ProtNLM"/>
    </source>
</evidence>
<dbReference type="InParanoid" id="K3WAF1"/>
<name>K3WAF1_GLOUD</name>
<dbReference type="VEuPathDB" id="FungiDB:PYU1_G001940"/>
<organism evidence="1 2">
    <name type="scientific">Globisporangium ultimum (strain ATCC 200006 / CBS 805.95 / DAOM BR144)</name>
    <name type="common">Pythium ultimum</name>
    <dbReference type="NCBI Taxonomy" id="431595"/>
    <lineage>
        <taxon>Eukaryota</taxon>
        <taxon>Sar</taxon>
        <taxon>Stramenopiles</taxon>
        <taxon>Oomycota</taxon>
        <taxon>Peronosporomycetes</taxon>
        <taxon>Pythiales</taxon>
        <taxon>Pythiaceae</taxon>
        <taxon>Globisporangium</taxon>
    </lineage>
</organism>
<dbReference type="EnsemblProtists" id="PYU1_T001942">
    <property type="protein sequence ID" value="PYU1_T001942"/>
    <property type="gene ID" value="PYU1_G001940"/>
</dbReference>
<keyword evidence="2" id="KW-1185">Reference proteome</keyword>
<dbReference type="Proteomes" id="UP000019132">
    <property type="component" value="Unassembled WGS sequence"/>
</dbReference>
<proteinExistence type="predicted"/>
<dbReference type="HOGENOM" id="CLU_1362810_0_0_1"/>
<protein>
    <recommendedName>
        <fullName evidence="3">Cohesin domain-containing protein</fullName>
    </recommendedName>
</protein>